<evidence type="ECO:0000313" key="10">
    <source>
        <dbReference type="EMBL" id="SEM57443.1"/>
    </source>
</evidence>
<evidence type="ECO:0000256" key="4">
    <source>
        <dbReference type="ARBA" id="ARBA00022741"/>
    </source>
</evidence>
<keyword evidence="7" id="KW-0443">Lipid metabolism</keyword>
<dbReference type="Gene3D" id="2.60.200.40">
    <property type="match status" value="1"/>
</dbReference>
<evidence type="ECO:0000256" key="8">
    <source>
        <dbReference type="ARBA" id="ARBA00023264"/>
    </source>
</evidence>
<evidence type="ECO:0000259" key="9">
    <source>
        <dbReference type="PROSITE" id="PS50146"/>
    </source>
</evidence>
<keyword evidence="6" id="KW-0067">ATP-binding</keyword>
<evidence type="ECO:0000256" key="6">
    <source>
        <dbReference type="ARBA" id="ARBA00022840"/>
    </source>
</evidence>
<proteinExistence type="inferred from homology"/>
<dbReference type="GO" id="GO:0016301">
    <property type="term" value="F:kinase activity"/>
    <property type="evidence" value="ECO:0007669"/>
    <property type="project" value="UniProtKB-KW"/>
</dbReference>
<dbReference type="Pfam" id="PF00781">
    <property type="entry name" value="DAGK_cat"/>
    <property type="match status" value="1"/>
</dbReference>
<keyword evidence="7" id="KW-0594">Phospholipid biosynthesis</keyword>
<dbReference type="PANTHER" id="PTHR12358:SF54">
    <property type="entry name" value="SPHINGOSINE KINASE RELATED PROTEIN"/>
    <property type="match status" value="1"/>
</dbReference>
<dbReference type="SUPFAM" id="SSF111331">
    <property type="entry name" value="NAD kinase/diacylglycerol kinase-like"/>
    <property type="match status" value="1"/>
</dbReference>
<dbReference type="InterPro" id="IPR050187">
    <property type="entry name" value="Lipid_Phosphate_FormReg"/>
</dbReference>
<comment type="similarity">
    <text evidence="2">Belongs to the diacylglycerol/lipid kinase family.</text>
</comment>
<evidence type="ECO:0000256" key="3">
    <source>
        <dbReference type="ARBA" id="ARBA00022679"/>
    </source>
</evidence>
<dbReference type="InterPro" id="IPR045540">
    <property type="entry name" value="YegS/DAGK_C"/>
</dbReference>
<keyword evidence="7" id="KW-0444">Lipid biosynthesis</keyword>
<sequence length="331" mass="37913">MKTFFIIVNDQAANGKSVSTWTEIRQRLDQRHIAYSFHKTKKTGHARKLTSRYLAKLNEPEAKETVVMVVGGNGTLTEVLNGIKDTPYDQTPLAFIPTGETNAFAQGIGIATNPLDALDQVLSATEPVYYDIGEYHELTHDDHGFFVNDFGIGLDAFIVSLDAQAHKHKRLQRWLNKMHLKFLAYLVCVFDALLNQEAFATTLRIADKYYFYKKVAFINVANHPIFDNGIVLNPTANAKDHQLDLLIAENLNFFKFLLLVILMYFNKQLKLPYLHHYKSSEIHLIVNSLEFGQIDGEEIGNKYFDIFFNVTQYPFWMNISGIELEKRKPAK</sequence>
<dbReference type="InterPro" id="IPR005218">
    <property type="entry name" value="Diacylglycerol/lipid_kinase"/>
</dbReference>
<dbReference type="Proteomes" id="UP000182089">
    <property type="component" value="Unassembled WGS sequence"/>
</dbReference>
<evidence type="ECO:0000256" key="1">
    <source>
        <dbReference type="ARBA" id="ARBA00001946"/>
    </source>
</evidence>
<dbReference type="EMBL" id="FOCC01000004">
    <property type="protein sequence ID" value="SEM57443.1"/>
    <property type="molecule type" value="Genomic_DNA"/>
</dbReference>
<keyword evidence="5 10" id="KW-0418">Kinase</keyword>
<dbReference type="InterPro" id="IPR001206">
    <property type="entry name" value="Diacylglycerol_kinase_cat_dom"/>
</dbReference>
<reference evidence="10 11" key="1">
    <citation type="submission" date="2016-10" db="EMBL/GenBank/DDBJ databases">
        <authorList>
            <person name="Varghese N."/>
            <person name="Submissions S."/>
        </authorList>
    </citation>
    <scope>NUCLEOTIDE SEQUENCE [LARGE SCALE GENOMIC DNA]</scope>
    <source>
        <strain evidence="10 11">WC1T17</strain>
    </source>
</reference>
<evidence type="ECO:0000256" key="7">
    <source>
        <dbReference type="ARBA" id="ARBA00023209"/>
    </source>
</evidence>
<keyword evidence="8" id="KW-1208">Phospholipid metabolism</keyword>
<name>A0ABY1AAX7_9LACO</name>
<keyword evidence="3" id="KW-0808">Transferase</keyword>
<gene>
    <name evidence="10" type="ORF">SAMN05216431_104168</name>
</gene>
<dbReference type="NCBIfam" id="TIGR00147">
    <property type="entry name" value="YegS/Rv2252/BmrU family lipid kinase"/>
    <property type="match status" value="1"/>
</dbReference>
<keyword evidence="4" id="KW-0547">Nucleotide-binding</keyword>
<dbReference type="Pfam" id="PF19279">
    <property type="entry name" value="YegS_C"/>
    <property type="match status" value="1"/>
</dbReference>
<dbReference type="PROSITE" id="PS50146">
    <property type="entry name" value="DAGK"/>
    <property type="match status" value="1"/>
</dbReference>
<organism evidence="10 11">
    <name type="scientific">Ligilactobacillus ruminis</name>
    <dbReference type="NCBI Taxonomy" id="1623"/>
    <lineage>
        <taxon>Bacteria</taxon>
        <taxon>Bacillati</taxon>
        <taxon>Bacillota</taxon>
        <taxon>Bacilli</taxon>
        <taxon>Lactobacillales</taxon>
        <taxon>Lactobacillaceae</taxon>
        <taxon>Ligilactobacillus</taxon>
    </lineage>
</organism>
<feature type="domain" description="DAGKc" evidence="9">
    <location>
        <begin position="1"/>
        <end position="138"/>
    </location>
</feature>
<evidence type="ECO:0000313" key="11">
    <source>
        <dbReference type="Proteomes" id="UP000182089"/>
    </source>
</evidence>
<comment type="caution">
    <text evidence="10">The sequence shown here is derived from an EMBL/GenBank/DDBJ whole genome shotgun (WGS) entry which is preliminary data.</text>
</comment>
<evidence type="ECO:0000256" key="2">
    <source>
        <dbReference type="ARBA" id="ARBA00005983"/>
    </source>
</evidence>
<dbReference type="InterPro" id="IPR016064">
    <property type="entry name" value="NAD/diacylglycerol_kinase_sf"/>
</dbReference>
<protein>
    <submittedName>
        <fullName evidence="10">Lipid kinase, YegS/Rv2252/BmrU family</fullName>
    </submittedName>
</protein>
<evidence type="ECO:0000256" key="5">
    <source>
        <dbReference type="ARBA" id="ARBA00022777"/>
    </source>
</evidence>
<dbReference type="SMART" id="SM00046">
    <property type="entry name" value="DAGKc"/>
    <property type="match status" value="1"/>
</dbReference>
<accession>A0ABY1AAX7</accession>
<dbReference type="PANTHER" id="PTHR12358">
    <property type="entry name" value="SPHINGOSINE KINASE"/>
    <property type="match status" value="1"/>
</dbReference>
<dbReference type="InterPro" id="IPR017438">
    <property type="entry name" value="ATP-NAD_kinase_N"/>
</dbReference>
<dbReference type="Gene3D" id="3.40.50.10330">
    <property type="entry name" value="Probable inorganic polyphosphate/atp-NAD kinase, domain 1"/>
    <property type="match status" value="1"/>
</dbReference>
<comment type="cofactor">
    <cofactor evidence="1">
        <name>Mg(2+)</name>
        <dbReference type="ChEBI" id="CHEBI:18420"/>
    </cofactor>
</comment>